<dbReference type="AlphaFoldDB" id="A0A0D2P0M8"/>
<organism evidence="4 5">
    <name type="scientific">Hypholoma sublateritium (strain FD-334 SS-4)</name>
    <dbReference type="NCBI Taxonomy" id="945553"/>
    <lineage>
        <taxon>Eukaryota</taxon>
        <taxon>Fungi</taxon>
        <taxon>Dikarya</taxon>
        <taxon>Basidiomycota</taxon>
        <taxon>Agaricomycotina</taxon>
        <taxon>Agaricomycetes</taxon>
        <taxon>Agaricomycetidae</taxon>
        <taxon>Agaricales</taxon>
        <taxon>Agaricineae</taxon>
        <taxon>Strophariaceae</taxon>
        <taxon>Hypholoma</taxon>
    </lineage>
</organism>
<comment type="similarity">
    <text evidence="1">Belongs to the short-chain dehydrogenases/reductases (SDR) family.</text>
</comment>
<dbReference type="SUPFAM" id="SSF51735">
    <property type="entry name" value="NAD(P)-binding Rossmann-fold domains"/>
    <property type="match status" value="1"/>
</dbReference>
<dbReference type="InterPro" id="IPR036291">
    <property type="entry name" value="NAD(P)-bd_dom_sf"/>
</dbReference>
<dbReference type="InterPro" id="IPR002347">
    <property type="entry name" value="SDR_fam"/>
</dbReference>
<dbReference type="PANTHER" id="PTHR43544">
    <property type="entry name" value="SHORT-CHAIN DEHYDROGENASE/REDUCTASE"/>
    <property type="match status" value="1"/>
</dbReference>
<name>A0A0D2P0M8_HYPSF</name>
<dbReference type="GO" id="GO:0005737">
    <property type="term" value="C:cytoplasm"/>
    <property type="evidence" value="ECO:0007669"/>
    <property type="project" value="TreeGrafter"/>
</dbReference>
<dbReference type="Pfam" id="PF00106">
    <property type="entry name" value="adh_short"/>
    <property type="match status" value="1"/>
</dbReference>
<evidence type="ECO:0000256" key="1">
    <source>
        <dbReference type="ARBA" id="ARBA00006484"/>
    </source>
</evidence>
<evidence type="ECO:0000313" key="5">
    <source>
        <dbReference type="Proteomes" id="UP000054270"/>
    </source>
</evidence>
<dbReference type="InterPro" id="IPR051468">
    <property type="entry name" value="Fungal_SecMetab_SDRs"/>
</dbReference>
<keyword evidence="2" id="KW-0521">NADP</keyword>
<accession>A0A0D2P0M8</accession>
<dbReference type="GO" id="GO:0016491">
    <property type="term" value="F:oxidoreductase activity"/>
    <property type="evidence" value="ECO:0007669"/>
    <property type="project" value="UniProtKB-KW"/>
</dbReference>
<dbReference type="OMA" id="DSWISHY"/>
<keyword evidence="5" id="KW-1185">Reference proteome</keyword>
<sequence length="193" mass="20621">MSPSTIYLVTGSNRGLGLGFVSRILATHEDAFVYAGAREPEKAAELKGLAEKYPGRISIVKCISADIEGNSALAKEIEKAHGRVDIVIANAGIGILEGSVLEVSVAALEEHFRINVTGTIVLFQSVYNLLKKSTHPRFIPISTSAAGFASGVIELPFGSAAYGTTKAALNWATRKIHFENDWLGVLPIESRPN</sequence>
<gene>
    <name evidence="4" type="ORF">HYPSUDRAFT_41159</name>
</gene>
<dbReference type="PRINTS" id="PR00081">
    <property type="entry name" value="GDHRDH"/>
</dbReference>
<dbReference type="OrthoDB" id="9876299at2759"/>
<keyword evidence="3" id="KW-0560">Oxidoreductase</keyword>
<evidence type="ECO:0000256" key="2">
    <source>
        <dbReference type="ARBA" id="ARBA00022857"/>
    </source>
</evidence>
<evidence type="ECO:0000313" key="4">
    <source>
        <dbReference type="EMBL" id="KJA22261.1"/>
    </source>
</evidence>
<dbReference type="PANTHER" id="PTHR43544:SF7">
    <property type="entry name" value="NADB-LER2"/>
    <property type="match status" value="1"/>
</dbReference>
<proteinExistence type="inferred from homology"/>
<dbReference type="Proteomes" id="UP000054270">
    <property type="component" value="Unassembled WGS sequence"/>
</dbReference>
<dbReference type="EMBL" id="KN817551">
    <property type="protein sequence ID" value="KJA22261.1"/>
    <property type="molecule type" value="Genomic_DNA"/>
</dbReference>
<reference evidence="5" key="1">
    <citation type="submission" date="2014-04" db="EMBL/GenBank/DDBJ databases">
        <title>Evolutionary Origins and Diversification of the Mycorrhizal Mutualists.</title>
        <authorList>
            <consortium name="DOE Joint Genome Institute"/>
            <consortium name="Mycorrhizal Genomics Consortium"/>
            <person name="Kohler A."/>
            <person name="Kuo A."/>
            <person name="Nagy L.G."/>
            <person name="Floudas D."/>
            <person name="Copeland A."/>
            <person name="Barry K.W."/>
            <person name="Cichocki N."/>
            <person name="Veneault-Fourrey C."/>
            <person name="LaButti K."/>
            <person name="Lindquist E.A."/>
            <person name="Lipzen A."/>
            <person name="Lundell T."/>
            <person name="Morin E."/>
            <person name="Murat C."/>
            <person name="Riley R."/>
            <person name="Ohm R."/>
            <person name="Sun H."/>
            <person name="Tunlid A."/>
            <person name="Henrissat B."/>
            <person name="Grigoriev I.V."/>
            <person name="Hibbett D.S."/>
            <person name="Martin F."/>
        </authorList>
    </citation>
    <scope>NUCLEOTIDE SEQUENCE [LARGE SCALE GENOMIC DNA]</scope>
    <source>
        <strain evidence="5">FD-334 SS-4</strain>
    </source>
</reference>
<evidence type="ECO:0000256" key="3">
    <source>
        <dbReference type="ARBA" id="ARBA00023002"/>
    </source>
</evidence>
<evidence type="ECO:0008006" key="6">
    <source>
        <dbReference type="Google" id="ProtNLM"/>
    </source>
</evidence>
<protein>
    <recommendedName>
        <fullName evidence="6">Ketoreductase (KR) domain-containing protein</fullName>
    </recommendedName>
</protein>
<dbReference type="Gene3D" id="3.40.50.720">
    <property type="entry name" value="NAD(P)-binding Rossmann-like Domain"/>
    <property type="match status" value="1"/>
</dbReference>